<dbReference type="EMBL" id="BBSC01000007">
    <property type="protein sequence ID" value="GAM77067.1"/>
    <property type="molecule type" value="Genomic_DNA"/>
</dbReference>
<comment type="caution">
    <text evidence="2">The sequence shown here is derived from an EMBL/GenBank/DDBJ whole genome shotgun (WGS) entry which is preliminary data.</text>
</comment>
<dbReference type="AlphaFoldDB" id="A0A0B8QJ40"/>
<dbReference type="InterPro" id="IPR041657">
    <property type="entry name" value="HTH_17"/>
</dbReference>
<proteinExistence type="predicted"/>
<dbReference type="Proteomes" id="UP000031666">
    <property type="component" value="Unassembled WGS sequence"/>
</dbReference>
<dbReference type="Pfam" id="PF12728">
    <property type="entry name" value="HTH_17"/>
    <property type="match status" value="1"/>
</dbReference>
<dbReference type="STRING" id="1481914.JCM19241_5963"/>
<dbReference type="Gene3D" id="1.10.1660.10">
    <property type="match status" value="1"/>
</dbReference>
<gene>
    <name evidence="2" type="ORF">JCM19241_5963</name>
</gene>
<evidence type="ECO:0000259" key="1">
    <source>
        <dbReference type="Pfam" id="PF12728"/>
    </source>
</evidence>
<name>A0A0B8QJ40_9VIBR</name>
<accession>A0A0B8QJ40</accession>
<reference evidence="2 3" key="2">
    <citation type="submission" date="2015-01" db="EMBL/GenBank/DDBJ databases">
        <authorList>
            <consortium name="NBRP consortium"/>
            <person name="Sawabe T."/>
            <person name="Meirelles P."/>
            <person name="Feng G."/>
            <person name="Sayaka M."/>
            <person name="Hattori M."/>
            <person name="Ohkuma M."/>
        </authorList>
    </citation>
    <scope>NUCLEOTIDE SEQUENCE [LARGE SCALE GENOMIC DNA]</scope>
    <source>
        <strain evidence="3">JCM 19241</strain>
    </source>
</reference>
<protein>
    <recommendedName>
        <fullName evidence="1">Helix-turn-helix domain-containing protein</fullName>
    </recommendedName>
</protein>
<feature type="domain" description="Helix-turn-helix" evidence="1">
    <location>
        <begin position="6"/>
        <end position="55"/>
    </location>
</feature>
<dbReference type="SUPFAM" id="SSF46955">
    <property type="entry name" value="Putative DNA-binding domain"/>
    <property type="match status" value="1"/>
</dbReference>
<evidence type="ECO:0000313" key="3">
    <source>
        <dbReference type="Proteomes" id="UP000031666"/>
    </source>
</evidence>
<dbReference type="InterPro" id="IPR009061">
    <property type="entry name" value="DNA-bd_dom_put_sf"/>
</dbReference>
<organism evidence="2 3">
    <name type="scientific">Vibrio ishigakensis</name>
    <dbReference type="NCBI Taxonomy" id="1481914"/>
    <lineage>
        <taxon>Bacteria</taxon>
        <taxon>Pseudomonadati</taxon>
        <taxon>Pseudomonadota</taxon>
        <taxon>Gammaproteobacteria</taxon>
        <taxon>Vibrionales</taxon>
        <taxon>Vibrionaceae</taxon>
        <taxon>Vibrio</taxon>
    </lineage>
</organism>
<sequence>MISDKLLTPVEASKALGVSLSTLQKWRQNGEALPYVKMARYIKYRLSDIEKFISDHTHQPTKGK</sequence>
<evidence type="ECO:0000313" key="2">
    <source>
        <dbReference type="EMBL" id="GAM77067.1"/>
    </source>
</evidence>
<reference evidence="2 3" key="1">
    <citation type="submission" date="2015-01" db="EMBL/GenBank/DDBJ databases">
        <title>Vibrio sp. C94 JCM 19241 whole genome shotgun sequence.</title>
        <authorList>
            <person name="Sawabe T."/>
            <person name="Meirelles P."/>
            <person name="Feng G."/>
            <person name="Sayaka M."/>
            <person name="Hattori M."/>
            <person name="Ohkuma M."/>
        </authorList>
    </citation>
    <scope>NUCLEOTIDE SEQUENCE [LARGE SCALE GENOMIC DNA]</scope>
    <source>
        <strain evidence="3">JCM 19241</strain>
    </source>
</reference>